<name>A0A8D4UUH7_9FIRM</name>
<organism evidence="1 2">
    <name type="scientific">Dialister hominis</name>
    <dbReference type="NCBI Taxonomy" id="2582419"/>
    <lineage>
        <taxon>Bacteria</taxon>
        <taxon>Bacillati</taxon>
        <taxon>Bacillota</taxon>
        <taxon>Negativicutes</taxon>
        <taxon>Veillonellales</taxon>
        <taxon>Veillonellaceae</taxon>
        <taxon>Dialister</taxon>
    </lineage>
</organism>
<dbReference type="AlphaFoldDB" id="A0A8D4UUH7"/>
<dbReference type="Pfam" id="PF04074">
    <property type="entry name" value="DUF386"/>
    <property type="match status" value="1"/>
</dbReference>
<evidence type="ECO:0008006" key="3">
    <source>
        <dbReference type="Google" id="ProtNLM"/>
    </source>
</evidence>
<dbReference type="OrthoDB" id="9792756at2"/>
<evidence type="ECO:0000313" key="2">
    <source>
        <dbReference type="Proteomes" id="UP000320585"/>
    </source>
</evidence>
<dbReference type="NCBIfam" id="TIGR00022">
    <property type="entry name" value="YhcH/YjgK/YiaL family protein"/>
    <property type="match status" value="1"/>
</dbReference>
<dbReference type="SUPFAM" id="SSF51197">
    <property type="entry name" value="Clavaminate synthase-like"/>
    <property type="match status" value="1"/>
</dbReference>
<dbReference type="GeneID" id="92716363"/>
<proteinExistence type="predicted"/>
<dbReference type="PANTHER" id="PTHR34986:SF1">
    <property type="entry name" value="PROTEIN YIAL"/>
    <property type="match status" value="1"/>
</dbReference>
<evidence type="ECO:0000313" key="1">
    <source>
        <dbReference type="EMBL" id="BBK25213.1"/>
    </source>
</evidence>
<gene>
    <name evidence="1" type="ORF">Dia5BBH33_11480</name>
</gene>
<dbReference type="PANTHER" id="PTHR34986">
    <property type="entry name" value="EVOLVED BETA-GALACTOSIDASE SUBUNIT BETA"/>
    <property type="match status" value="1"/>
</dbReference>
<dbReference type="Gene3D" id="2.60.120.370">
    <property type="entry name" value="YhcH/YjgK/YiaL"/>
    <property type="match status" value="1"/>
</dbReference>
<dbReference type="RefSeq" id="WP_022381731.1">
    <property type="nucleotide sequence ID" value="NZ_AP019697.1"/>
</dbReference>
<protein>
    <recommendedName>
        <fullName evidence="3">YhcH/YjgK/YiaL family protein</fullName>
    </recommendedName>
</protein>
<accession>A0A8D4UUH7</accession>
<dbReference type="GO" id="GO:0005829">
    <property type="term" value="C:cytosol"/>
    <property type="evidence" value="ECO:0007669"/>
    <property type="project" value="TreeGrafter"/>
</dbReference>
<keyword evidence="2" id="KW-1185">Reference proteome</keyword>
<dbReference type="KEGG" id="dho:Dia5BBH33_11480"/>
<dbReference type="InterPro" id="IPR037012">
    <property type="entry name" value="NanQ/TabA/YiaL_sf"/>
</dbReference>
<dbReference type="InterPro" id="IPR004375">
    <property type="entry name" value="NanQ/TabA/YiaL"/>
</dbReference>
<reference evidence="2" key="1">
    <citation type="submission" date="2019-05" db="EMBL/GenBank/DDBJ databases">
        <title>Complete genome sequencing of Dialister sp. strain 5BBH33.</title>
        <authorList>
            <person name="Sakamoto M."/>
            <person name="Murakami T."/>
            <person name="Mori H."/>
        </authorList>
    </citation>
    <scope>NUCLEOTIDE SEQUENCE [LARGE SCALE GENOMIC DNA]</scope>
    <source>
        <strain evidence="2">5BBH33</strain>
    </source>
</reference>
<dbReference type="EMBL" id="AP019697">
    <property type="protein sequence ID" value="BBK25213.1"/>
    <property type="molecule type" value="Genomic_DNA"/>
</dbReference>
<sequence>MIMGDMKHLDAYKAQMPDFIYEVLKEASQFDFAGVPDGKYKIKGCNMNVETSPTEPSAQRKLEGHKDFIDVQYEVEGKEEWIGIETIFDAGKCIESHPDRDLYFYEAGKDPETKIHFKKGRFAVFFPEDLHRPLCQGESGSRQLRKAVVKVPVEWVSVK</sequence>
<dbReference type="Proteomes" id="UP000320585">
    <property type="component" value="Chromosome"/>
</dbReference>